<keyword evidence="22" id="KW-1185">Reference proteome</keyword>
<evidence type="ECO:0000256" key="2">
    <source>
        <dbReference type="ARBA" id="ARBA00012493"/>
    </source>
</evidence>
<dbReference type="InterPro" id="IPR043502">
    <property type="entry name" value="DNA/RNA_pol_sf"/>
</dbReference>
<keyword evidence="9" id="KW-0694">RNA-binding</keyword>
<evidence type="ECO:0000256" key="12">
    <source>
        <dbReference type="ARBA" id="ARBA00023242"/>
    </source>
</evidence>
<accession>A0A8C4FCP6</accession>
<feature type="domain" description="Reverse transcriptase" evidence="20">
    <location>
        <begin position="583"/>
        <end position="894"/>
    </location>
</feature>
<keyword evidence="4 18" id="KW-0158">Chromosome</keyword>
<dbReference type="GO" id="GO:0022616">
    <property type="term" value="P:DNA strand elongation"/>
    <property type="evidence" value="ECO:0007669"/>
    <property type="project" value="UniProtKB-ARBA"/>
</dbReference>
<keyword evidence="10 18" id="KW-0779">Telomere</keyword>
<dbReference type="GO" id="GO:0000333">
    <property type="term" value="C:telomerase catalytic core complex"/>
    <property type="evidence" value="ECO:0007669"/>
    <property type="project" value="TreeGrafter"/>
</dbReference>
<dbReference type="InterPro" id="IPR021891">
    <property type="entry name" value="Telomerase_RBD"/>
</dbReference>
<evidence type="ECO:0000256" key="7">
    <source>
        <dbReference type="ARBA" id="ARBA00022723"/>
    </source>
</evidence>
<name>A0A8C4FCP6_DICLA</name>
<proteinExistence type="inferred from homology"/>
<dbReference type="PANTHER" id="PTHR12066">
    <property type="entry name" value="TELOMERASE REVERSE TRANSCRIPTASE"/>
    <property type="match status" value="1"/>
</dbReference>
<keyword evidence="8 18" id="KW-0460">Magnesium</keyword>
<evidence type="ECO:0000313" key="22">
    <source>
        <dbReference type="Proteomes" id="UP000694389"/>
    </source>
</evidence>
<evidence type="ECO:0000256" key="11">
    <source>
        <dbReference type="ARBA" id="ARBA00022918"/>
    </source>
</evidence>
<evidence type="ECO:0000256" key="4">
    <source>
        <dbReference type="ARBA" id="ARBA00022454"/>
    </source>
</evidence>
<evidence type="ECO:0000256" key="3">
    <source>
        <dbReference type="ARBA" id="ARBA00016182"/>
    </source>
</evidence>
<dbReference type="GO" id="GO:0046872">
    <property type="term" value="F:metal ion binding"/>
    <property type="evidence" value="ECO:0007669"/>
    <property type="project" value="UniProtKB-KW"/>
</dbReference>
<protein>
    <recommendedName>
        <fullName evidence="3 18">Telomerase reverse transcriptase</fullName>
        <ecNumber evidence="2 18">2.7.7.49</ecNumber>
    </recommendedName>
    <alternativeName>
        <fullName evidence="14 18">Telomerase catalytic subunit</fullName>
    </alternativeName>
</protein>
<dbReference type="Pfam" id="PF00078">
    <property type="entry name" value="RVT_1"/>
    <property type="match status" value="1"/>
</dbReference>
<dbReference type="GO" id="GO:0070034">
    <property type="term" value="F:telomerase RNA binding"/>
    <property type="evidence" value="ECO:0007669"/>
    <property type="project" value="TreeGrafter"/>
</dbReference>
<dbReference type="FunFam" id="1.10.132.70:FF:000002">
    <property type="entry name" value="Telomerase reverse transcriptase"/>
    <property type="match status" value="1"/>
</dbReference>
<reference evidence="21" key="1">
    <citation type="submission" date="2025-08" db="UniProtKB">
        <authorList>
            <consortium name="Ensembl"/>
        </authorList>
    </citation>
    <scope>IDENTIFICATION</scope>
</reference>
<dbReference type="Pfam" id="PF21399">
    <property type="entry name" value="TERT_C"/>
    <property type="match status" value="1"/>
</dbReference>
<keyword evidence="11 18" id="KW-0695">RNA-directed DNA polymerase</keyword>
<keyword evidence="13" id="KW-0687">Ribonucleoprotein</keyword>
<dbReference type="GO" id="GO:0007004">
    <property type="term" value="P:telomere maintenance via telomerase"/>
    <property type="evidence" value="ECO:0007669"/>
    <property type="project" value="TreeGrafter"/>
</dbReference>
<dbReference type="FunFam" id="1.10.357.90:FF:000001">
    <property type="entry name" value="Telomerase reverse transcriptase"/>
    <property type="match status" value="1"/>
</dbReference>
<feature type="region of interest" description="Disordered" evidence="19">
    <location>
        <begin position="232"/>
        <end position="259"/>
    </location>
</feature>
<comment type="similarity">
    <text evidence="1 18">Belongs to the reverse transcriptase family. Telomerase subfamily.</text>
</comment>
<evidence type="ECO:0000256" key="9">
    <source>
        <dbReference type="ARBA" id="ARBA00022884"/>
    </source>
</evidence>
<keyword evidence="6 18" id="KW-0548">Nucleotidyltransferase</keyword>
<dbReference type="GO" id="GO:0003720">
    <property type="term" value="F:telomerase activity"/>
    <property type="evidence" value="ECO:0007669"/>
    <property type="project" value="InterPro"/>
</dbReference>
<dbReference type="PRINTS" id="PR01365">
    <property type="entry name" value="TELOMERASERT"/>
</dbReference>
<evidence type="ECO:0000256" key="1">
    <source>
        <dbReference type="ARBA" id="ARBA00008001"/>
    </source>
</evidence>
<evidence type="ECO:0000256" key="15">
    <source>
        <dbReference type="ARBA" id="ARBA00048173"/>
    </source>
</evidence>
<dbReference type="CDD" id="cd01648">
    <property type="entry name" value="TERT"/>
    <property type="match status" value="1"/>
</dbReference>
<dbReference type="PANTHER" id="PTHR12066:SF0">
    <property type="entry name" value="TELOMERASE REVERSE TRANSCRIPTASE"/>
    <property type="match status" value="1"/>
</dbReference>
<comment type="subunit">
    <text evidence="17">Catalytic subunit of the telomerase holoenzyme complex composed minimally of TERT and the telomerase RNA template component (TERC).</text>
</comment>
<dbReference type="Gene3D" id="1.10.357.90">
    <property type="match status" value="1"/>
</dbReference>
<gene>
    <name evidence="21" type="primary">tert</name>
</gene>
<dbReference type="GO" id="GO:0000781">
    <property type="term" value="C:chromosome, telomeric region"/>
    <property type="evidence" value="ECO:0007669"/>
    <property type="project" value="UniProtKB-SubCell"/>
</dbReference>
<dbReference type="InterPro" id="IPR003545">
    <property type="entry name" value="Telomerase_RT"/>
</dbReference>
<evidence type="ECO:0000256" key="19">
    <source>
        <dbReference type="SAM" id="MobiDB-lite"/>
    </source>
</evidence>
<dbReference type="GO" id="GO:0042162">
    <property type="term" value="F:telomeric DNA binding"/>
    <property type="evidence" value="ECO:0007669"/>
    <property type="project" value="TreeGrafter"/>
</dbReference>
<evidence type="ECO:0000313" key="21">
    <source>
        <dbReference type="Ensembl" id="ENSDLAP00005032280.2"/>
    </source>
</evidence>
<keyword evidence="12 18" id="KW-0539">Nucleus</keyword>
<evidence type="ECO:0000256" key="13">
    <source>
        <dbReference type="ARBA" id="ARBA00023274"/>
    </source>
</evidence>
<dbReference type="InterPro" id="IPR049139">
    <property type="entry name" value="TERT_C"/>
</dbReference>
<evidence type="ECO:0000256" key="5">
    <source>
        <dbReference type="ARBA" id="ARBA00022679"/>
    </source>
</evidence>
<dbReference type="SUPFAM" id="SSF56672">
    <property type="entry name" value="DNA/RNA polymerases"/>
    <property type="match status" value="1"/>
</dbReference>
<comment type="catalytic activity">
    <reaction evidence="15 18">
        <text>DNA(n) + a 2'-deoxyribonucleoside 5'-triphosphate = DNA(n+1) + diphosphate</text>
        <dbReference type="Rhea" id="RHEA:22508"/>
        <dbReference type="Rhea" id="RHEA-COMP:17339"/>
        <dbReference type="Rhea" id="RHEA-COMP:17340"/>
        <dbReference type="ChEBI" id="CHEBI:33019"/>
        <dbReference type="ChEBI" id="CHEBI:61560"/>
        <dbReference type="ChEBI" id="CHEBI:173112"/>
        <dbReference type="EC" id="2.7.7.49"/>
    </reaction>
</comment>
<keyword evidence="7 18" id="KW-0479">Metal-binding</keyword>
<evidence type="ECO:0000256" key="18">
    <source>
        <dbReference type="RuleBase" id="RU365061"/>
    </source>
</evidence>
<evidence type="ECO:0000256" key="17">
    <source>
        <dbReference type="ARBA" id="ARBA00061974"/>
    </source>
</evidence>
<dbReference type="Pfam" id="PF12009">
    <property type="entry name" value="Telomerase_RBD"/>
    <property type="match status" value="1"/>
</dbReference>
<evidence type="ECO:0000256" key="16">
    <source>
        <dbReference type="ARBA" id="ARBA00057229"/>
    </source>
</evidence>
<evidence type="ECO:0000256" key="6">
    <source>
        <dbReference type="ARBA" id="ARBA00022695"/>
    </source>
</evidence>
<dbReference type="SMART" id="SM00975">
    <property type="entry name" value="Telomerase_RBD"/>
    <property type="match status" value="1"/>
</dbReference>
<dbReference type="AlphaFoldDB" id="A0A8C4FCP6"/>
<dbReference type="GeneTree" id="ENSGT00390000018531"/>
<dbReference type="Gene3D" id="3.30.70.2630">
    <property type="match status" value="1"/>
</dbReference>
<evidence type="ECO:0000259" key="20">
    <source>
        <dbReference type="PROSITE" id="PS50878"/>
    </source>
</evidence>
<comment type="subcellular location">
    <subcellularLocation>
        <location evidence="18">Nucleus</location>
    </subcellularLocation>
    <subcellularLocation>
        <location evidence="18">Chromosome</location>
        <location evidence="18">Telomere</location>
    </subcellularLocation>
</comment>
<dbReference type="Gene3D" id="1.10.132.70">
    <property type="match status" value="1"/>
</dbReference>
<dbReference type="PROSITE" id="PS50878">
    <property type="entry name" value="RT_POL"/>
    <property type="match status" value="1"/>
</dbReference>
<evidence type="ECO:0000256" key="10">
    <source>
        <dbReference type="ARBA" id="ARBA00022895"/>
    </source>
</evidence>
<comment type="function">
    <text evidence="16 18">Telomerase is a ribonucleoprotein enzyme essential for the replication of chromosome termini in most eukaryotes. It elongates telomeres. It is a reverse transcriptase that adds simple sequence repeats to chromosome ends by copying a template sequence within the RNA component of the enzyme.</text>
</comment>
<sequence>SMSATDMSQALGILRSLYQHTLTLEEFADSIVFREGQRAVLVEQSDTNRFISFVRGVFVCFDKGLQQVPSCNQICTLPELLAFVLNSLKRKRKRNVLAHGYNFLSVAQEDRDADHFKFQGDVTQSAAYIHGSDLWKKVTIRLGTDITRYLLESCSVFVAVPPSCVFQVCGVPVYDRVSMSTASTGFSIQPRPRTRKGARIERFRAARTLKRRQEVETPTVSKERNRMDLRVKKGKRKRETDEIMTPSGKRRQVGQREPTHEQVCHETVEEGQPMLVEPKPLENGVPASKQPAELQTATLPLEGGPSWRSGIFPPLPPSQCFIRTLGFLYGGRGMRGFLLNRKKKGADGCRRLQGQDLVRTVFFEGLAYLNGVERKPKKLPRRFFNMVPLFSQLLRQHRRCPYSRILQRMCPLVEERDGGQGELSTLLPQHCAPHRVYLFVKECLSAVIPKELWGSDHNRLHFLVRVRGFLYSGKFEKLSLAELMWKMKVIDCDWLKISKTGKIVAGGAVFLLLRLSYRTQILGQFLAWLLDGYVAGLVRACFYVTESVGQKNATRFYRQEVWAKLQDLAFRGHLSKGQMEELTPAQVASLAKATAISRLRFIPKTDGMRPITRVIGVDAKTRVISFPLQLYRGRVRDLLDMLRACVRSTPSLLGSTVWGMTDIHKVLRSISPAQKDKPRPLYFVKVDVSGAFESLPHDKLFEVIDQALSPVQDELFTVRRYAKIWADSHEGLKKAFLICKCENIQITLYMIEFIQHHHKCSVHNSCLICPFLVALLFLCFRTYRQCRGIPQGSVVSSLLCCLCYGHMENTLFKDIAVKKGCLMRLVDDFLLITPELHEAQTFLKILLAGVPQYGLVVNPQKVVVNFQASESVGSFPGIRVLPPHCLFPWCGLLLDTHSLDVYKDYSSYAGLSLRYSLTLGSFHSAGQQMRRKLMAVLRLKCHALFLDLKTNSLEAVYKNIYKLVLLHARRFHVCAQSLPFGQTVAKNTMYFLQMIWDMAEYASQLIRLSNKGLILGSKAQTGIMQYEAVELLFCLSFLLVLSQHRPLYKDLLPHLHKRM</sequence>
<evidence type="ECO:0000256" key="8">
    <source>
        <dbReference type="ARBA" id="ARBA00022842"/>
    </source>
</evidence>
<dbReference type="InterPro" id="IPR000477">
    <property type="entry name" value="RT_dom"/>
</dbReference>
<dbReference type="EC" id="2.7.7.49" evidence="2 18"/>
<evidence type="ECO:0000256" key="14">
    <source>
        <dbReference type="ARBA" id="ARBA00032044"/>
    </source>
</evidence>
<reference evidence="21" key="2">
    <citation type="submission" date="2025-09" db="UniProtKB">
        <authorList>
            <consortium name="Ensembl"/>
        </authorList>
    </citation>
    <scope>IDENTIFICATION</scope>
</reference>
<dbReference type="Ensembl" id="ENSDLAT00005034450.2">
    <property type="protein sequence ID" value="ENSDLAP00005032280.2"/>
    <property type="gene ID" value="ENSDLAG00005014253.2"/>
</dbReference>
<organism evidence="21 22">
    <name type="scientific">Dicentrarchus labrax</name>
    <name type="common">European seabass</name>
    <name type="synonym">Morone labrax</name>
    <dbReference type="NCBI Taxonomy" id="13489"/>
    <lineage>
        <taxon>Eukaryota</taxon>
        <taxon>Metazoa</taxon>
        <taxon>Chordata</taxon>
        <taxon>Craniata</taxon>
        <taxon>Vertebrata</taxon>
        <taxon>Euteleostomi</taxon>
        <taxon>Actinopterygii</taxon>
        <taxon>Neopterygii</taxon>
        <taxon>Teleostei</taxon>
        <taxon>Neoteleostei</taxon>
        <taxon>Acanthomorphata</taxon>
        <taxon>Eupercaria</taxon>
        <taxon>Moronidae</taxon>
        <taxon>Dicentrarchus</taxon>
    </lineage>
</organism>
<dbReference type="Proteomes" id="UP000694389">
    <property type="component" value="Unassembled WGS sequence"/>
</dbReference>
<keyword evidence="5 18" id="KW-0808">Transferase</keyword>